<dbReference type="HOGENOM" id="CLU_206083_0_0_1"/>
<dbReference type="AlphaFoldDB" id="E3S368"/>
<name>E3S368_PYRTT</name>
<keyword evidence="3" id="KW-1185">Reference proteome</keyword>
<evidence type="ECO:0000256" key="1">
    <source>
        <dbReference type="SAM" id="MobiDB-lite"/>
    </source>
</evidence>
<dbReference type="OrthoDB" id="3686619at2759"/>
<feature type="region of interest" description="Disordered" evidence="1">
    <location>
        <begin position="1"/>
        <end position="22"/>
    </location>
</feature>
<feature type="non-terminal residue" evidence="2">
    <location>
        <position position="54"/>
    </location>
</feature>
<gene>
    <name evidence="2" type="ORF">PTT_16872</name>
</gene>
<organism evidence="3">
    <name type="scientific">Pyrenophora teres f. teres (strain 0-1)</name>
    <name type="common">Barley net blotch fungus</name>
    <name type="synonym">Drechslera teres f. teres</name>
    <dbReference type="NCBI Taxonomy" id="861557"/>
    <lineage>
        <taxon>Eukaryota</taxon>
        <taxon>Fungi</taxon>
        <taxon>Dikarya</taxon>
        <taxon>Ascomycota</taxon>
        <taxon>Pezizomycotina</taxon>
        <taxon>Dothideomycetes</taxon>
        <taxon>Pleosporomycetidae</taxon>
        <taxon>Pleosporales</taxon>
        <taxon>Pleosporineae</taxon>
        <taxon>Pleosporaceae</taxon>
        <taxon>Pyrenophora</taxon>
    </lineage>
</organism>
<evidence type="ECO:0000313" key="2">
    <source>
        <dbReference type="EMBL" id="EFQ87581.1"/>
    </source>
</evidence>
<dbReference type="EMBL" id="GL536917">
    <property type="protein sequence ID" value="EFQ87581.1"/>
    <property type="molecule type" value="Genomic_DNA"/>
</dbReference>
<dbReference type="KEGG" id="pte:PTT_16872"/>
<sequence>MATPNEKPRAPHKPKIATPEKYEGGRSELRAFLTNIDLYCEYNKVPNDQKKILM</sequence>
<evidence type="ECO:0000313" key="3">
    <source>
        <dbReference type="Proteomes" id="UP000001067"/>
    </source>
</evidence>
<accession>E3S368</accession>
<dbReference type="Proteomes" id="UP000001067">
    <property type="component" value="Unassembled WGS sequence"/>
</dbReference>
<proteinExistence type="predicted"/>
<protein>
    <submittedName>
        <fullName evidence="2">Uncharacterized protein</fullName>
    </submittedName>
</protein>
<reference evidence="2 3" key="1">
    <citation type="journal article" date="2010" name="Genome Biol.">
        <title>A first genome assembly of the barley fungal pathogen Pyrenophora teres f. teres.</title>
        <authorList>
            <person name="Ellwood S.R."/>
            <person name="Liu Z."/>
            <person name="Syme R.A."/>
            <person name="Lai Z."/>
            <person name="Hane J.K."/>
            <person name="Keiper F."/>
            <person name="Moffat C.S."/>
            <person name="Oliver R.P."/>
            <person name="Friesen T.L."/>
        </authorList>
    </citation>
    <scope>NUCLEOTIDE SEQUENCE [LARGE SCALE GENOMIC DNA]</scope>
    <source>
        <strain evidence="2 3">0-1</strain>
    </source>
</reference>